<reference evidence="2 3" key="1">
    <citation type="journal article" date="2014" name="PLoS ONE">
        <title>De novo Genome Assembly of the Fungal Plant Pathogen Pyrenophora semeniperda.</title>
        <authorList>
            <person name="Soliai M.M."/>
            <person name="Meyer S.E."/>
            <person name="Udall J.A."/>
            <person name="Elzinga D.E."/>
            <person name="Hermansen R.A."/>
            <person name="Bodily P.M."/>
            <person name="Hart A.A."/>
            <person name="Coleman C.E."/>
        </authorList>
    </citation>
    <scope>NUCLEOTIDE SEQUENCE [LARGE SCALE GENOMIC DNA]</scope>
    <source>
        <strain evidence="2 3">CCB06</strain>
        <tissue evidence="2">Mycelium</tissue>
    </source>
</reference>
<evidence type="ECO:0000313" key="3">
    <source>
        <dbReference type="Proteomes" id="UP000265663"/>
    </source>
</evidence>
<accession>A0A3M7MAK2</accession>
<organism evidence="2 3">
    <name type="scientific">Pyrenophora seminiperda CCB06</name>
    <dbReference type="NCBI Taxonomy" id="1302712"/>
    <lineage>
        <taxon>Eukaryota</taxon>
        <taxon>Fungi</taxon>
        <taxon>Dikarya</taxon>
        <taxon>Ascomycota</taxon>
        <taxon>Pezizomycotina</taxon>
        <taxon>Dothideomycetes</taxon>
        <taxon>Pleosporomycetidae</taxon>
        <taxon>Pleosporales</taxon>
        <taxon>Pleosporineae</taxon>
        <taxon>Pleosporaceae</taxon>
        <taxon>Pyrenophora</taxon>
    </lineage>
</organism>
<evidence type="ECO:0000256" key="1">
    <source>
        <dbReference type="SAM" id="MobiDB-lite"/>
    </source>
</evidence>
<feature type="compositionally biased region" description="Basic and acidic residues" evidence="1">
    <location>
        <begin position="159"/>
        <end position="182"/>
    </location>
</feature>
<protein>
    <submittedName>
        <fullName evidence="2">Ring finger domain-containing</fullName>
    </submittedName>
</protein>
<dbReference type="GO" id="GO:0033768">
    <property type="term" value="C:SUMO-targeted ubiquitin ligase complex"/>
    <property type="evidence" value="ECO:0007669"/>
    <property type="project" value="TreeGrafter"/>
</dbReference>
<dbReference type="AlphaFoldDB" id="A0A3M7MAK2"/>
<dbReference type="InterPro" id="IPR038886">
    <property type="entry name" value="E3_SLX5/Rfp1"/>
</dbReference>
<dbReference type="Proteomes" id="UP000265663">
    <property type="component" value="Unassembled WGS sequence"/>
</dbReference>
<dbReference type="OrthoDB" id="2398441at2759"/>
<dbReference type="PANTHER" id="PTHR28042">
    <property type="entry name" value="E3 UBIQUITIN-PROTEIN LIGASE COMPLEX SLX5-SLX8 SUBUNIT SLX5"/>
    <property type="match status" value="1"/>
</dbReference>
<sequence length="583" mass="64162">MDVKVMLSLSCSQGCRVISEAPSLPPATSFAGLSTPATPALRHPHDSDVGAVDTGSHLYHISAPPQPLTFGMEEEGLAFRYNHGQKRSHAQMEEEAGSASPTWRFQTFSADGEAPLHYDARHTGLPLDDDYNTPAPLDDDSRPTRAYLNYDDPPTRYQPLHERRTPDLESALRSRGWEEVAPRHMGSASPAAANSDNHPMLRLAGGMQRMAPARRRWAGDGFDFRRPAGAAEEQEAGSVDLTGDDDDDIMVDLRRDHVIDLTADDSGYGASQDGNNGRQGAAEREQHESSRARRGNGAPRLPRGMDIIIDLDNGEEEWRMATPAPEPSSPDIQFISSRTIHAIEGRHLPPPTVAANHSDGDEVEFLRENPLPPEEVQRRRTQELDSVLDLFGTLNGRFTHLRAQVDRFHAQVNRTAHRLNEPIAPPRSRHAHIRVGAFVAPVMDFDAVAFDLGPRVRESVPPPATYEAPPKAPEGFTRSPEVQGALICPNCEEELCVGNQEIKRQVWISKGCGHVSLVLLHKTLGHQLTSGQVYCGECTANRSAKRSAKGKERPISTEPFKVCVVDGCEKNVSHKKAMIQVFL</sequence>
<dbReference type="EMBL" id="KE747826">
    <property type="protein sequence ID" value="RMZ71394.1"/>
    <property type="molecule type" value="Genomic_DNA"/>
</dbReference>
<proteinExistence type="predicted"/>
<feature type="compositionally biased region" description="Basic and acidic residues" evidence="1">
    <location>
        <begin position="281"/>
        <end position="291"/>
    </location>
</feature>
<evidence type="ECO:0000313" key="2">
    <source>
        <dbReference type="EMBL" id="RMZ71394.1"/>
    </source>
</evidence>
<dbReference type="PANTHER" id="PTHR28042:SF1">
    <property type="entry name" value="E3 UBIQUITIN-PROTEIN LIGASE COMPLEX SLX5-SLX8 SUBUNIT SLX5"/>
    <property type="match status" value="1"/>
</dbReference>
<keyword evidence="3" id="KW-1185">Reference proteome</keyword>
<dbReference type="GO" id="GO:0004842">
    <property type="term" value="F:ubiquitin-protein transferase activity"/>
    <property type="evidence" value="ECO:0007669"/>
    <property type="project" value="TreeGrafter"/>
</dbReference>
<feature type="region of interest" description="Disordered" evidence="1">
    <location>
        <begin position="263"/>
        <end position="304"/>
    </location>
</feature>
<gene>
    <name evidence="2" type="ORF">GMOD_00005947</name>
</gene>
<name>A0A3M7MAK2_9PLEO</name>
<feature type="region of interest" description="Disordered" evidence="1">
    <location>
        <begin position="125"/>
        <end position="197"/>
    </location>
</feature>